<protein>
    <submittedName>
        <fullName evidence="2">Uncharacterized protein</fullName>
    </submittedName>
</protein>
<name>A0ABD1E224_HYPHA</name>
<comment type="caution">
    <text evidence="2">The sequence shown here is derived from an EMBL/GenBank/DDBJ whole genome shotgun (WGS) entry which is preliminary data.</text>
</comment>
<sequence>MSEDMAVKAGPSTSMEYGSANESVCESPPFNDDFKHDFTQALDVMKSMFRENSMLVSVPRTNISRAARAMAHVFYDAVLNASNECEIVNDEDLILPDDPEVTNEYEECSRKKLKSNDYDPNELEEYEQKQFVPLEYKLKAVAFADAHPNASLKTMQSRGFAKLKHKTTLARWRQEIQKG</sequence>
<gene>
    <name evidence="2" type="ORF">ABEB36_014521</name>
</gene>
<dbReference type="Proteomes" id="UP001566132">
    <property type="component" value="Unassembled WGS sequence"/>
</dbReference>
<evidence type="ECO:0000313" key="2">
    <source>
        <dbReference type="EMBL" id="KAL1488722.1"/>
    </source>
</evidence>
<keyword evidence="3" id="KW-1185">Reference proteome</keyword>
<dbReference type="EMBL" id="JBDJPC010000013">
    <property type="protein sequence ID" value="KAL1488722.1"/>
    <property type="molecule type" value="Genomic_DNA"/>
</dbReference>
<dbReference type="AlphaFoldDB" id="A0ABD1E224"/>
<feature type="region of interest" description="Disordered" evidence="1">
    <location>
        <begin position="1"/>
        <end position="22"/>
    </location>
</feature>
<proteinExistence type="predicted"/>
<accession>A0ABD1E224</accession>
<organism evidence="2 3">
    <name type="scientific">Hypothenemus hampei</name>
    <name type="common">Coffee berry borer</name>
    <dbReference type="NCBI Taxonomy" id="57062"/>
    <lineage>
        <taxon>Eukaryota</taxon>
        <taxon>Metazoa</taxon>
        <taxon>Ecdysozoa</taxon>
        <taxon>Arthropoda</taxon>
        <taxon>Hexapoda</taxon>
        <taxon>Insecta</taxon>
        <taxon>Pterygota</taxon>
        <taxon>Neoptera</taxon>
        <taxon>Endopterygota</taxon>
        <taxon>Coleoptera</taxon>
        <taxon>Polyphaga</taxon>
        <taxon>Cucujiformia</taxon>
        <taxon>Curculionidae</taxon>
        <taxon>Scolytinae</taxon>
        <taxon>Hypothenemus</taxon>
    </lineage>
</organism>
<reference evidence="2 3" key="1">
    <citation type="submission" date="2024-05" db="EMBL/GenBank/DDBJ databases">
        <title>Genetic variation in Jamaican populations of the coffee berry borer (Hypothenemus hampei).</title>
        <authorList>
            <person name="Errbii M."/>
            <person name="Myrie A."/>
        </authorList>
    </citation>
    <scope>NUCLEOTIDE SEQUENCE [LARGE SCALE GENOMIC DNA]</scope>
    <source>
        <strain evidence="2">JA-Hopewell-2020-01-JO</strain>
        <tissue evidence="2">Whole body</tissue>
    </source>
</reference>
<evidence type="ECO:0000256" key="1">
    <source>
        <dbReference type="SAM" id="MobiDB-lite"/>
    </source>
</evidence>
<evidence type="ECO:0000313" key="3">
    <source>
        <dbReference type="Proteomes" id="UP001566132"/>
    </source>
</evidence>
<feature type="compositionally biased region" description="Polar residues" evidence="1">
    <location>
        <begin position="11"/>
        <end position="22"/>
    </location>
</feature>